<protein>
    <recommendedName>
        <fullName evidence="3">F-box domain-containing protein</fullName>
    </recommendedName>
</protein>
<name>A0A8H5AWR6_9AGAR</name>
<dbReference type="InterPro" id="IPR032675">
    <property type="entry name" value="LRR_dom_sf"/>
</dbReference>
<keyword evidence="2" id="KW-1185">Reference proteome</keyword>
<organism evidence="1 2">
    <name type="scientific">Ephemerocybe angulata</name>
    <dbReference type="NCBI Taxonomy" id="980116"/>
    <lineage>
        <taxon>Eukaryota</taxon>
        <taxon>Fungi</taxon>
        <taxon>Dikarya</taxon>
        <taxon>Basidiomycota</taxon>
        <taxon>Agaricomycotina</taxon>
        <taxon>Agaricomycetes</taxon>
        <taxon>Agaricomycetidae</taxon>
        <taxon>Agaricales</taxon>
        <taxon>Agaricineae</taxon>
        <taxon>Psathyrellaceae</taxon>
        <taxon>Ephemerocybe</taxon>
    </lineage>
</organism>
<dbReference type="AlphaFoldDB" id="A0A8H5AWR6"/>
<evidence type="ECO:0008006" key="3">
    <source>
        <dbReference type="Google" id="ProtNLM"/>
    </source>
</evidence>
<dbReference type="Proteomes" id="UP000541558">
    <property type="component" value="Unassembled WGS sequence"/>
</dbReference>
<dbReference type="OrthoDB" id="3543113at2759"/>
<reference evidence="1 2" key="1">
    <citation type="journal article" date="2020" name="ISME J.">
        <title>Uncovering the hidden diversity of litter-decomposition mechanisms in mushroom-forming fungi.</title>
        <authorList>
            <person name="Floudas D."/>
            <person name="Bentzer J."/>
            <person name="Ahren D."/>
            <person name="Johansson T."/>
            <person name="Persson P."/>
            <person name="Tunlid A."/>
        </authorList>
    </citation>
    <scope>NUCLEOTIDE SEQUENCE [LARGE SCALE GENOMIC DNA]</scope>
    <source>
        <strain evidence="1 2">CBS 175.51</strain>
    </source>
</reference>
<accession>A0A8H5AWR6</accession>
<dbReference type="Gene3D" id="3.80.10.10">
    <property type="entry name" value="Ribonuclease Inhibitor"/>
    <property type="match status" value="1"/>
</dbReference>
<comment type="caution">
    <text evidence="1">The sequence shown here is derived from an EMBL/GenBank/DDBJ whole genome shotgun (WGS) entry which is preliminary data.</text>
</comment>
<dbReference type="EMBL" id="JAACJK010000225">
    <property type="protein sequence ID" value="KAF5311587.1"/>
    <property type="molecule type" value="Genomic_DNA"/>
</dbReference>
<evidence type="ECO:0000313" key="2">
    <source>
        <dbReference type="Proteomes" id="UP000541558"/>
    </source>
</evidence>
<evidence type="ECO:0000313" key="1">
    <source>
        <dbReference type="EMBL" id="KAF5311587.1"/>
    </source>
</evidence>
<proteinExistence type="predicted"/>
<gene>
    <name evidence="1" type="ORF">D9611_009484</name>
</gene>
<sequence length="540" mass="61308">MQRFLECLELKTLVCDDLDRKSAYALALTNSAFLHPGLRKVWHTIDTFEPLLRCLPDDVLSETKLRAFFTRLPTKAMSLRRPLVAEDLVRYRSHARYIREFKIDMYRCKRLPAADLLHGLELVTEKQHGALSPNLRSFKSFPRIPMKTDLLQSLSPFTYLFMGTGIEQLEVSLSAKLPLDAALIQSTSQSVPNLKALKFSADSDLPLTTKYLSSSSWDNLQSFCARTCSSISILASLPQLRTLRLTEVQNTDIQIQSTLLDQDTIEVRNRGFPSLREMEVHARSFTIILEFIRHLPTSNTIRTLTFGTFLSPASPPEIQDILSSIRARVNPLTLESLQIADNELDEVHQQAFWAPGPDVEPPEPEDLGYDEPIDALPHTHDFTNLEVLVLRFNERIRVTSGDLAAIPGRWPRLTRFEISETGPKPQHPLVDHTDLMALMERCPSLRVLGVPFDATRISGRERSPRGPFLLSRLYVLGSPICSPSCVAEFLLGNFPELKQIELAFEDPRLNYSDSKTINRWVKVRELVIPHWEPEGYSVPS</sequence>
<dbReference type="SUPFAM" id="SSF52047">
    <property type="entry name" value="RNI-like"/>
    <property type="match status" value="1"/>
</dbReference>